<dbReference type="Gene3D" id="3.40.367.20">
    <property type="match status" value="1"/>
</dbReference>
<evidence type="ECO:0000256" key="4">
    <source>
        <dbReference type="RuleBase" id="RU004046"/>
    </source>
</evidence>
<dbReference type="EC" id="2.7.1.2" evidence="3"/>
<dbReference type="Proteomes" id="UP001164819">
    <property type="component" value="Chromosome"/>
</dbReference>
<comment type="similarity">
    <text evidence="3 4">Belongs to the bacterial glucokinase family.</text>
</comment>
<dbReference type="CDD" id="cd24008">
    <property type="entry name" value="ASKHA_NBD_GLK"/>
    <property type="match status" value="1"/>
</dbReference>
<dbReference type="AlphaFoldDB" id="A0A9E9LDG2"/>
<keyword evidence="2 3" id="KW-0418">Kinase</keyword>
<comment type="subcellular location">
    <subcellularLocation>
        <location evidence="3">Cytoplasm</location>
    </subcellularLocation>
</comment>
<keyword evidence="3" id="KW-0067">ATP-binding</keyword>
<keyword evidence="3" id="KW-0547">Nucleotide-binding</keyword>
<dbReference type="PANTHER" id="PTHR47690">
    <property type="entry name" value="GLUCOKINASE"/>
    <property type="match status" value="1"/>
</dbReference>
<organism evidence="5">
    <name type="scientific">Oxalobacter aliiformigenes</name>
    <dbReference type="NCBI Taxonomy" id="2946593"/>
    <lineage>
        <taxon>Bacteria</taxon>
        <taxon>Pseudomonadati</taxon>
        <taxon>Pseudomonadota</taxon>
        <taxon>Betaproteobacteria</taxon>
        <taxon>Burkholderiales</taxon>
        <taxon>Oxalobacteraceae</taxon>
        <taxon>Oxalobacter</taxon>
    </lineage>
</organism>
<dbReference type="InterPro" id="IPR050201">
    <property type="entry name" value="Bacterial_glucokinase"/>
</dbReference>
<dbReference type="HAMAP" id="MF_00524">
    <property type="entry name" value="Glucokinase"/>
    <property type="match status" value="1"/>
</dbReference>
<name>A0A9E9LDG2_9BURK</name>
<dbReference type="InterPro" id="IPR043129">
    <property type="entry name" value="ATPase_NBD"/>
</dbReference>
<dbReference type="InterPro" id="IPR003836">
    <property type="entry name" value="Glucokinase"/>
</dbReference>
<dbReference type="GO" id="GO:0004340">
    <property type="term" value="F:glucokinase activity"/>
    <property type="evidence" value="ECO:0007669"/>
    <property type="project" value="UniProtKB-UniRule"/>
</dbReference>
<keyword evidence="3" id="KW-0324">Glycolysis</keyword>
<evidence type="ECO:0000256" key="3">
    <source>
        <dbReference type="HAMAP-Rule" id="MF_00524"/>
    </source>
</evidence>
<dbReference type="SUPFAM" id="SSF53067">
    <property type="entry name" value="Actin-like ATPase domain"/>
    <property type="match status" value="1"/>
</dbReference>
<gene>
    <name evidence="3" type="primary">glk</name>
    <name evidence="5" type="ORF">NB646_09175</name>
</gene>
<dbReference type="GO" id="GO:0006096">
    <property type="term" value="P:glycolytic process"/>
    <property type="evidence" value="ECO:0007669"/>
    <property type="project" value="UniProtKB-UniRule"/>
</dbReference>
<proteinExistence type="inferred from homology"/>
<dbReference type="GO" id="GO:0005524">
    <property type="term" value="F:ATP binding"/>
    <property type="evidence" value="ECO:0007669"/>
    <property type="project" value="UniProtKB-UniRule"/>
</dbReference>
<dbReference type="GO" id="GO:0005829">
    <property type="term" value="C:cytosol"/>
    <property type="evidence" value="ECO:0007669"/>
    <property type="project" value="TreeGrafter"/>
</dbReference>
<evidence type="ECO:0000313" key="5">
    <source>
        <dbReference type="EMBL" id="WAV90985.1"/>
    </source>
</evidence>
<feature type="binding site" evidence="3">
    <location>
        <begin position="27"/>
        <end position="32"/>
    </location>
    <ligand>
        <name>ATP</name>
        <dbReference type="ChEBI" id="CHEBI:30616"/>
    </ligand>
</feature>
<keyword evidence="3" id="KW-0963">Cytoplasm</keyword>
<dbReference type="NCBIfam" id="TIGR00749">
    <property type="entry name" value="glk"/>
    <property type="match status" value="1"/>
</dbReference>
<evidence type="ECO:0000256" key="1">
    <source>
        <dbReference type="ARBA" id="ARBA00022679"/>
    </source>
</evidence>
<reference evidence="5" key="1">
    <citation type="journal article" date="2022" name="Front. Microbiol.">
        <title>New perspectives on an old grouping: The genomic and phenotypic variability of Oxalobacter formigenes and the implications for calcium oxalate stone prevention.</title>
        <authorList>
            <person name="Chmiel J.A."/>
            <person name="Carr C."/>
            <person name="Stuivenberg G.A."/>
            <person name="Venema R."/>
            <person name="Chanyi R.M."/>
            <person name="Al K.F."/>
            <person name="Giguere D."/>
            <person name="Say H."/>
            <person name="Akouris P.P."/>
            <person name="Dominguez Romero S.A."/>
            <person name="Kwong A."/>
            <person name="Tai V."/>
            <person name="Koval S.F."/>
            <person name="Razvi H."/>
            <person name="Bjazevic J."/>
            <person name="Burton J.P."/>
        </authorList>
    </citation>
    <scope>NUCLEOTIDE SEQUENCE</scope>
    <source>
        <strain evidence="5">OxK</strain>
    </source>
</reference>
<keyword evidence="1 3" id="KW-0808">Transferase</keyword>
<dbReference type="EMBL" id="CP098251">
    <property type="protein sequence ID" value="WAV90985.1"/>
    <property type="molecule type" value="Genomic_DNA"/>
</dbReference>
<dbReference type="GO" id="GO:0005536">
    <property type="term" value="F:D-glucose binding"/>
    <property type="evidence" value="ECO:0007669"/>
    <property type="project" value="InterPro"/>
</dbReference>
<comment type="catalytic activity">
    <reaction evidence="3">
        <text>D-glucose + ATP = D-glucose 6-phosphate + ADP + H(+)</text>
        <dbReference type="Rhea" id="RHEA:17825"/>
        <dbReference type="ChEBI" id="CHEBI:4167"/>
        <dbReference type="ChEBI" id="CHEBI:15378"/>
        <dbReference type="ChEBI" id="CHEBI:30616"/>
        <dbReference type="ChEBI" id="CHEBI:61548"/>
        <dbReference type="ChEBI" id="CHEBI:456216"/>
        <dbReference type="EC" id="2.7.1.2"/>
    </reaction>
</comment>
<accession>A0A9E9LDG2</accession>
<dbReference type="Pfam" id="PF02685">
    <property type="entry name" value="Glucokinase"/>
    <property type="match status" value="1"/>
</dbReference>
<dbReference type="Gene3D" id="3.30.420.40">
    <property type="match status" value="1"/>
</dbReference>
<dbReference type="NCBIfam" id="NF001416">
    <property type="entry name" value="PRK00292.1-3"/>
    <property type="match status" value="1"/>
</dbReference>
<dbReference type="PANTHER" id="PTHR47690:SF1">
    <property type="entry name" value="GLUCOKINASE"/>
    <property type="match status" value="1"/>
</dbReference>
<protein>
    <recommendedName>
        <fullName evidence="3">Glucokinase</fullName>
        <ecNumber evidence="3">2.7.1.2</ecNumber>
    </recommendedName>
    <alternativeName>
        <fullName evidence="3">Glucose kinase</fullName>
    </alternativeName>
</protein>
<sequence length="347" mass="37246">MTTCVSGEKEKRAARRTVTRLFPCLVGDVGGTNARFAIETAPGRFAAMARLPVKNFSNFGEALRFYLKQPASVTAGSPSVRTAAVAIANPLDGDRVKMTNSDWAFSVDGVRKAFGLDVFLLVNDFTALAMSLPFLPADSLIQCGGGTRVPGKAIGLIGAGTGLGVSGLVPSGEYWVPLETEGGHVSFSPANDLEMEILRQTKKRYDHVSAERLISGMGLEWLYVLLAEMEGMHVAPLKASEITGRALTGADRLCDRVVEVFCQMLGTAAGNLALTLGARGGIFIGGGIVPHLKERFFTSGFRKRFEEKGRFSEYVSKIPVFVIKDTFAAFTGVSILMDNYSESLLSI</sequence>
<dbReference type="RefSeq" id="WP_269315842.1">
    <property type="nucleotide sequence ID" value="NZ_CP098251.1"/>
</dbReference>
<evidence type="ECO:0000256" key="2">
    <source>
        <dbReference type="ARBA" id="ARBA00022777"/>
    </source>
</evidence>